<dbReference type="InterPro" id="IPR011096">
    <property type="entry name" value="FTP_domain"/>
</dbReference>
<reference evidence="10 11" key="1">
    <citation type="journal article" name="Sci. Rep.">
        <title>Genome-scale phylogenetic analyses confirm Olpidium as the closest living zoosporic fungus to the non-flagellated, terrestrial fungi.</title>
        <authorList>
            <person name="Chang Y."/>
            <person name="Rochon D."/>
            <person name="Sekimoto S."/>
            <person name="Wang Y."/>
            <person name="Chovatia M."/>
            <person name="Sandor L."/>
            <person name="Salamov A."/>
            <person name="Grigoriev I.V."/>
            <person name="Stajich J.E."/>
            <person name="Spatafora J.W."/>
        </authorList>
    </citation>
    <scope>NUCLEOTIDE SEQUENCE [LARGE SCALE GENOMIC DNA]</scope>
    <source>
        <strain evidence="10">S191</strain>
    </source>
</reference>
<keyword evidence="7" id="KW-0865">Zymogen</keyword>
<keyword evidence="7" id="KW-0732">Signal</keyword>
<dbReference type="AlphaFoldDB" id="A0A8H8DKQ9"/>
<keyword evidence="2 6" id="KW-0479">Metal-binding</keyword>
<dbReference type="GO" id="GO:0006508">
    <property type="term" value="P:proteolysis"/>
    <property type="evidence" value="ECO:0007669"/>
    <property type="project" value="UniProtKB-KW"/>
</dbReference>
<evidence type="ECO:0000256" key="7">
    <source>
        <dbReference type="RuleBase" id="RU364017"/>
    </source>
</evidence>
<gene>
    <name evidence="10" type="ORF">BJ554DRAFT_6373</name>
</gene>
<dbReference type="Proteomes" id="UP000673691">
    <property type="component" value="Unassembled WGS sequence"/>
</dbReference>
<name>A0A8H8DKQ9_9FUNG</name>
<feature type="domain" description="FTP" evidence="9">
    <location>
        <begin position="108"/>
        <end position="155"/>
    </location>
</feature>
<dbReference type="EMBL" id="JAEFCI010003657">
    <property type="protein sequence ID" value="KAG5461437.1"/>
    <property type="molecule type" value="Genomic_DNA"/>
</dbReference>
<evidence type="ECO:0000313" key="11">
    <source>
        <dbReference type="Proteomes" id="UP000673691"/>
    </source>
</evidence>
<feature type="non-terminal residue" evidence="10">
    <location>
        <position position="543"/>
    </location>
</feature>
<evidence type="ECO:0000256" key="5">
    <source>
        <dbReference type="ARBA" id="ARBA00023049"/>
    </source>
</evidence>
<evidence type="ECO:0000256" key="2">
    <source>
        <dbReference type="ARBA" id="ARBA00022723"/>
    </source>
</evidence>
<keyword evidence="1 7" id="KW-0645">Protease</keyword>
<organism evidence="10 11">
    <name type="scientific">Olpidium bornovanus</name>
    <dbReference type="NCBI Taxonomy" id="278681"/>
    <lineage>
        <taxon>Eukaryota</taxon>
        <taxon>Fungi</taxon>
        <taxon>Fungi incertae sedis</taxon>
        <taxon>Olpidiomycota</taxon>
        <taxon>Olpidiomycotina</taxon>
        <taxon>Olpidiomycetes</taxon>
        <taxon>Olpidiales</taxon>
        <taxon>Olpidiaceae</taxon>
        <taxon>Olpidium</taxon>
    </lineage>
</organism>
<dbReference type="GO" id="GO:0005615">
    <property type="term" value="C:extracellular space"/>
    <property type="evidence" value="ECO:0007669"/>
    <property type="project" value="InterPro"/>
</dbReference>
<comment type="similarity">
    <text evidence="7">Belongs to the peptidase M36 family.</text>
</comment>
<dbReference type="Pfam" id="PF02128">
    <property type="entry name" value="Peptidase_M36"/>
    <property type="match status" value="1"/>
</dbReference>
<dbReference type="PANTHER" id="PTHR33478">
    <property type="entry name" value="EXTRACELLULAR METALLOPROTEINASE MEP"/>
    <property type="match status" value="1"/>
</dbReference>
<comment type="caution">
    <text evidence="10">The sequence shown here is derived from an EMBL/GenBank/DDBJ whole genome shotgun (WGS) entry which is preliminary data.</text>
</comment>
<dbReference type="Gene3D" id="3.10.170.10">
    <property type="match status" value="1"/>
</dbReference>
<accession>A0A8H8DKQ9</accession>
<keyword evidence="3 7" id="KW-0378">Hydrolase</keyword>
<dbReference type="OrthoDB" id="3227768at2759"/>
<evidence type="ECO:0000256" key="6">
    <source>
        <dbReference type="PIRSR" id="PIRSR601842-2"/>
    </source>
</evidence>
<sequence length="543" mass="59431">MKSGPFVSAVFLLGALAPSTGRSTAEAHPFKGGYRQRPGPPPFGPTVEARDRSSSRFLGGESPFADLRDQTAFAESLVRDPRTPSLAVEETVERFARLHGFLPKDYLISNAYTSDHNKVTHVYLKQIVNGLPVANADMNLNIDRQGRVFSYGDSFFRGRKPDPVGTAVTAGYGGLPPPNGGSFGPLDHRFAQFQKLFAPAPEPPPLSSDAGGQGLLSPKDALLMLSRHLNVEIRNADDIQMSLRASRTSDEPSRVLTNVPFTLNGEAPNRMTYIQTGDGKLELVHEFELEMQENWYSAHVSAVTGKVISLVDWTADASYTVFPLGYNDPRDGPRAHVLDPADDVASPLGWHSQGDDKNFTTTVGNNVYAHENLECVSWSTPRALRGSYGWENNHRPDGRKDLIFNNPLDLTEQPKESIDAAITNLFYWNNVVSGPCDGRRFSFRRKACANGSDGSDGYFAPAARFADRFTICFTGTGSTKRPAISKRTILSEEGRMATLSSQTLKTEAVLTIKLFDALASPLHLFASANFATPPDGQRGKMRM</sequence>
<evidence type="ECO:0000259" key="9">
    <source>
        <dbReference type="Pfam" id="PF07504"/>
    </source>
</evidence>
<dbReference type="InterPro" id="IPR001842">
    <property type="entry name" value="Peptidase_M36"/>
</dbReference>
<evidence type="ECO:0000256" key="4">
    <source>
        <dbReference type="ARBA" id="ARBA00022833"/>
    </source>
</evidence>
<keyword evidence="11" id="KW-1185">Reference proteome</keyword>
<keyword evidence="7" id="KW-0964">Secreted</keyword>
<dbReference type="InterPro" id="IPR050371">
    <property type="entry name" value="Fungal_virulence_M36"/>
</dbReference>
<protein>
    <recommendedName>
        <fullName evidence="7">Extracellular metalloproteinase</fullName>
        <ecNumber evidence="7">3.4.24.-</ecNumber>
    </recommendedName>
    <alternativeName>
        <fullName evidence="7">Fungalysin</fullName>
    </alternativeName>
</protein>
<comment type="cofactor">
    <cofactor evidence="6">
        <name>Zn(2+)</name>
        <dbReference type="ChEBI" id="CHEBI:29105"/>
    </cofactor>
    <text evidence="6">Binds 1 zinc ion per subunit.</text>
</comment>
<keyword evidence="5 7" id="KW-0482">Metalloprotease</keyword>
<dbReference type="EC" id="3.4.24.-" evidence="7"/>
<comment type="subcellular location">
    <subcellularLocation>
        <location evidence="7">Secreted</location>
    </subcellularLocation>
</comment>
<feature type="binding site" evidence="6">
    <location>
        <position position="316"/>
    </location>
    <ligand>
        <name>Zn(2+)</name>
        <dbReference type="ChEBI" id="CHEBI:29105"/>
        <note>catalytic</note>
    </ligand>
</feature>
<evidence type="ECO:0000256" key="1">
    <source>
        <dbReference type="ARBA" id="ARBA00022670"/>
    </source>
</evidence>
<feature type="signal peptide" evidence="7">
    <location>
        <begin position="1"/>
        <end position="27"/>
    </location>
</feature>
<feature type="chain" id="PRO_5034478648" description="Extracellular metalloproteinase" evidence="7">
    <location>
        <begin position="28"/>
        <end position="543"/>
    </location>
</feature>
<dbReference type="PANTHER" id="PTHR33478:SF1">
    <property type="entry name" value="EXTRACELLULAR METALLOPROTEINASE MEP"/>
    <property type="match status" value="1"/>
</dbReference>
<evidence type="ECO:0000313" key="10">
    <source>
        <dbReference type="EMBL" id="KAG5461437.1"/>
    </source>
</evidence>
<dbReference type="Pfam" id="PF07504">
    <property type="entry name" value="FTP"/>
    <property type="match status" value="1"/>
</dbReference>
<keyword evidence="4 6" id="KW-0862">Zinc</keyword>
<evidence type="ECO:0000256" key="3">
    <source>
        <dbReference type="ARBA" id="ARBA00022801"/>
    </source>
</evidence>
<dbReference type="GO" id="GO:0004222">
    <property type="term" value="F:metalloendopeptidase activity"/>
    <property type="evidence" value="ECO:0007669"/>
    <property type="project" value="InterPro"/>
</dbReference>
<proteinExistence type="inferred from homology"/>
<dbReference type="GO" id="GO:0008270">
    <property type="term" value="F:zinc ion binding"/>
    <property type="evidence" value="ECO:0007669"/>
    <property type="project" value="InterPro"/>
</dbReference>
<evidence type="ECO:0000256" key="8">
    <source>
        <dbReference type="SAM" id="MobiDB-lite"/>
    </source>
</evidence>
<feature type="region of interest" description="Disordered" evidence="8">
    <location>
        <begin position="21"/>
        <end position="61"/>
    </location>
</feature>